<dbReference type="AlphaFoldDB" id="A0A345IMF8"/>
<reference evidence="1 2" key="1">
    <citation type="submission" date="2018-07" db="EMBL/GenBank/DDBJ databases">
        <title>Complete Genome and Methylome Analysis of Deinococcus wulumuqiensis NEB 479.</title>
        <authorList>
            <person name="Fomenkov A."/>
            <person name="Luyten Y."/>
            <person name="Vincze T."/>
            <person name="Anton B.P."/>
            <person name="Clark T."/>
            <person name="Roberts R.J."/>
            <person name="Morgan R.D."/>
        </authorList>
    </citation>
    <scope>NUCLEOTIDE SEQUENCE [LARGE SCALE GENOMIC DNA]</scope>
    <source>
        <strain evidence="1 2">NEB 479</strain>
        <plasmid evidence="2">Plasmid pdrdi</plasmid>
    </source>
</reference>
<evidence type="ECO:0000313" key="2">
    <source>
        <dbReference type="Proteomes" id="UP000253744"/>
    </source>
</evidence>
<sequence length="103" mass="10793">MEALGGLHAEFHGVDGQGGLRPDATLVPGTSSRLKQGGMHTYVTSEAQLAAFQNVTRVKALRLQPPRVAPTSAIRTDAVLGPNAAREFRAAGSACRVVYLLAP</sequence>
<proteinExistence type="predicted"/>
<keyword evidence="1" id="KW-0614">Plasmid</keyword>
<accession>A0A345IMF8</accession>
<organism evidence="1 2">
    <name type="scientific">Deinococcus wulumuqiensis</name>
    <dbReference type="NCBI Taxonomy" id="980427"/>
    <lineage>
        <taxon>Bacteria</taxon>
        <taxon>Thermotogati</taxon>
        <taxon>Deinococcota</taxon>
        <taxon>Deinococci</taxon>
        <taxon>Deinococcales</taxon>
        <taxon>Deinococcaceae</taxon>
        <taxon>Deinococcus</taxon>
    </lineage>
</organism>
<gene>
    <name evidence="1" type="ORF">DVJ83_17350</name>
</gene>
<dbReference type="EMBL" id="CP031163">
    <property type="protein sequence ID" value="AXH00881.1"/>
    <property type="molecule type" value="Genomic_DNA"/>
</dbReference>
<evidence type="ECO:0000313" key="1">
    <source>
        <dbReference type="EMBL" id="AXH00881.1"/>
    </source>
</evidence>
<geneLocation type="plasmid" evidence="2">
    <name>pdrdi</name>
</geneLocation>
<dbReference type="KEGG" id="dwu:DVJ83_17350"/>
<name>A0A345IMF8_9DEIO</name>
<dbReference type="Proteomes" id="UP000253744">
    <property type="component" value="Plasmid pDrdI"/>
</dbReference>
<protein>
    <submittedName>
        <fullName evidence="1">Uncharacterized protein</fullName>
    </submittedName>
</protein>